<evidence type="ECO:0000313" key="2">
    <source>
        <dbReference type="Proteomes" id="UP000275408"/>
    </source>
</evidence>
<gene>
    <name evidence="1" type="ORF">pdam_00021669</name>
</gene>
<dbReference type="Proteomes" id="UP000275408">
    <property type="component" value="Unassembled WGS sequence"/>
</dbReference>
<comment type="caution">
    <text evidence="1">The sequence shown here is derived from an EMBL/GenBank/DDBJ whole genome shotgun (WGS) entry which is preliminary data.</text>
</comment>
<sequence>MLEDYEICNVNAKKDNDQNNSPTGLRRELDVTDFDEDVGVTAVGVKTDGDLAGVSELKKVMMDASNQKQQSQAIIKQPGAT</sequence>
<organism evidence="1 2">
    <name type="scientific">Pocillopora damicornis</name>
    <name type="common">Cauliflower coral</name>
    <name type="synonym">Millepora damicornis</name>
    <dbReference type="NCBI Taxonomy" id="46731"/>
    <lineage>
        <taxon>Eukaryota</taxon>
        <taxon>Metazoa</taxon>
        <taxon>Cnidaria</taxon>
        <taxon>Anthozoa</taxon>
        <taxon>Hexacorallia</taxon>
        <taxon>Scleractinia</taxon>
        <taxon>Astrocoeniina</taxon>
        <taxon>Pocilloporidae</taxon>
        <taxon>Pocillopora</taxon>
    </lineage>
</organism>
<dbReference type="AlphaFoldDB" id="A0A3M6ULC5"/>
<name>A0A3M6ULC5_POCDA</name>
<dbReference type="EMBL" id="RCHS01001253">
    <property type="protein sequence ID" value="RMX54483.1"/>
    <property type="molecule type" value="Genomic_DNA"/>
</dbReference>
<protein>
    <submittedName>
        <fullName evidence="1">Uncharacterized protein</fullName>
    </submittedName>
</protein>
<proteinExistence type="predicted"/>
<accession>A0A3M6ULC5</accession>
<reference evidence="1 2" key="1">
    <citation type="journal article" date="2018" name="Sci. Rep.">
        <title>Comparative analysis of the Pocillopora damicornis genome highlights role of immune system in coral evolution.</title>
        <authorList>
            <person name="Cunning R."/>
            <person name="Bay R.A."/>
            <person name="Gillette P."/>
            <person name="Baker A.C."/>
            <person name="Traylor-Knowles N."/>
        </authorList>
    </citation>
    <scope>NUCLEOTIDE SEQUENCE [LARGE SCALE GENOMIC DNA]</scope>
    <source>
        <strain evidence="1">RSMAS</strain>
        <tissue evidence="1">Whole animal</tissue>
    </source>
</reference>
<keyword evidence="2" id="KW-1185">Reference proteome</keyword>
<evidence type="ECO:0000313" key="1">
    <source>
        <dbReference type="EMBL" id="RMX54483.1"/>
    </source>
</evidence>